<comment type="caution">
    <text evidence="1">The sequence shown here is derived from an EMBL/GenBank/DDBJ whole genome shotgun (WGS) entry which is preliminary data.</text>
</comment>
<protein>
    <submittedName>
        <fullName evidence="1">Uncharacterized protein</fullName>
    </submittedName>
</protein>
<name>A0AAE1D6I9_9GAST</name>
<dbReference type="EMBL" id="JAWDGP010005162">
    <property type="protein sequence ID" value="KAK3759152.1"/>
    <property type="molecule type" value="Genomic_DNA"/>
</dbReference>
<accession>A0AAE1D6I9</accession>
<evidence type="ECO:0000313" key="2">
    <source>
        <dbReference type="Proteomes" id="UP001283361"/>
    </source>
</evidence>
<reference evidence="1" key="1">
    <citation type="journal article" date="2023" name="G3 (Bethesda)">
        <title>A reference genome for the long-term kleptoplast-retaining sea slug Elysia crispata morphotype clarki.</title>
        <authorList>
            <person name="Eastman K.E."/>
            <person name="Pendleton A.L."/>
            <person name="Shaikh M.A."/>
            <person name="Suttiyut T."/>
            <person name="Ogas R."/>
            <person name="Tomko P."/>
            <person name="Gavelis G."/>
            <person name="Widhalm J.R."/>
            <person name="Wisecaver J.H."/>
        </authorList>
    </citation>
    <scope>NUCLEOTIDE SEQUENCE</scope>
    <source>
        <strain evidence="1">ECLA1</strain>
    </source>
</reference>
<gene>
    <name evidence="1" type="ORF">RRG08_036944</name>
</gene>
<organism evidence="1 2">
    <name type="scientific">Elysia crispata</name>
    <name type="common">lettuce slug</name>
    <dbReference type="NCBI Taxonomy" id="231223"/>
    <lineage>
        <taxon>Eukaryota</taxon>
        <taxon>Metazoa</taxon>
        <taxon>Spiralia</taxon>
        <taxon>Lophotrochozoa</taxon>
        <taxon>Mollusca</taxon>
        <taxon>Gastropoda</taxon>
        <taxon>Heterobranchia</taxon>
        <taxon>Euthyneura</taxon>
        <taxon>Panpulmonata</taxon>
        <taxon>Sacoglossa</taxon>
        <taxon>Placobranchoidea</taxon>
        <taxon>Plakobranchidae</taxon>
        <taxon>Elysia</taxon>
    </lineage>
</organism>
<proteinExistence type="predicted"/>
<evidence type="ECO:0000313" key="1">
    <source>
        <dbReference type="EMBL" id="KAK3759152.1"/>
    </source>
</evidence>
<dbReference type="Proteomes" id="UP001283361">
    <property type="component" value="Unassembled WGS sequence"/>
</dbReference>
<sequence length="87" mass="9861">MNRIDFNLDRPIRLVDWLLAGLTSQGWTQEDNITTMSTGPSAPPRQSVISDQLKTRQTNLQDHRTCPDKLLAISGDQRTVLRQCKTP</sequence>
<keyword evidence="2" id="KW-1185">Reference proteome</keyword>
<dbReference type="AlphaFoldDB" id="A0AAE1D6I9"/>